<comment type="similarity">
    <text evidence="2 9">Belongs to the protein kinase superfamily. STE Ser/Thr protein kinase family. STE20 subfamily.</text>
</comment>
<evidence type="ECO:0000256" key="4">
    <source>
        <dbReference type="ARBA" id="ARBA00022553"/>
    </source>
</evidence>
<feature type="compositionally biased region" description="Polar residues" evidence="13">
    <location>
        <begin position="426"/>
        <end position="447"/>
    </location>
</feature>
<keyword evidence="8 9" id="KW-0067">ATP-binding</keyword>
<accession>A0A813ZH76</accession>
<evidence type="ECO:0000256" key="6">
    <source>
        <dbReference type="ARBA" id="ARBA00022741"/>
    </source>
</evidence>
<protein>
    <recommendedName>
        <fullName evidence="9">Mitogen-activated protein kinase kinase kinase kinase</fullName>
        <ecNumber evidence="9">2.7.11.1</ecNumber>
    </recommendedName>
</protein>
<dbReference type="PROSITE" id="PS50219">
    <property type="entry name" value="CNH"/>
    <property type="match status" value="1"/>
</dbReference>
<keyword evidence="4" id="KW-0597">Phosphoprotein</keyword>
<evidence type="ECO:0000256" key="10">
    <source>
        <dbReference type="PIRSR" id="PIRSR038172-1"/>
    </source>
</evidence>
<evidence type="ECO:0000256" key="12">
    <source>
        <dbReference type="PROSITE-ProRule" id="PRU10141"/>
    </source>
</evidence>
<proteinExistence type="inferred from homology"/>
<keyword evidence="7 9" id="KW-0418">Kinase</keyword>
<dbReference type="InterPro" id="IPR000719">
    <property type="entry name" value="Prot_kinase_dom"/>
</dbReference>
<dbReference type="InterPro" id="IPR001180">
    <property type="entry name" value="CNH_dom"/>
</dbReference>
<dbReference type="AlphaFoldDB" id="A0A813ZH76"/>
<dbReference type="PROSITE" id="PS00107">
    <property type="entry name" value="PROTEIN_KINASE_ATP"/>
    <property type="match status" value="1"/>
</dbReference>
<dbReference type="PROSITE" id="PS50011">
    <property type="entry name" value="PROTEIN_KINASE_DOM"/>
    <property type="match status" value="1"/>
</dbReference>
<dbReference type="Gene3D" id="1.10.510.10">
    <property type="entry name" value="Transferase(Phosphotransferase) domain 1"/>
    <property type="match status" value="1"/>
</dbReference>
<evidence type="ECO:0000259" key="15">
    <source>
        <dbReference type="PROSITE" id="PS50219"/>
    </source>
</evidence>
<organism evidence="16 17">
    <name type="scientific">Brachionus calyciflorus</name>
    <dbReference type="NCBI Taxonomy" id="104777"/>
    <lineage>
        <taxon>Eukaryota</taxon>
        <taxon>Metazoa</taxon>
        <taxon>Spiralia</taxon>
        <taxon>Gnathifera</taxon>
        <taxon>Rotifera</taxon>
        <taxon>Eurotatoria</taxon>
        <taxon>Monogononta</taxon>
        <taxon>Pseudotrocha</taxon>
        <taxon>Ploima</taxon>
        <taxon>Brachionidae</taxon>
        <taxon>Brachionus</taxon>
    </lineage>
</organism>
<comment type="cofactor">
    <cofactor evidence="1 9">
        <name>Mg(2+)</name>
        <dbReference type="ChEBI" id="CHEBI:18420"/>
    </cofactor>
</comment>
<dbReference type="FunFam" id="1.10.510.10:FF:000031">
    <property type="entry name" value="Mitogen-activated protein kinase kinase kinase kinase"/>
    <property type="match status" value="1"/>
</dbReference>
<keyword evidence="5 9" id="KW-0808">Transferase</keyword>
<comment type="function">
    <text evidence="9">Serine/threonine kinase that plays a role in the response to environmental stress. Appears to act upstream of the JUN N-terminal pathway.</text>
</comment>
<feature type="domain" description="Protein kinase" evidence="14">
    <location>
        <begin position="24"/>
        <end position="281"/>
    </location>
</feature>
<dbReference type="EMBL" id="CAJNOC010001902">
    <property type="protein sequence ID" value="CAF0899465.1"/>
    <property type="molecule type" value="Genomic_DNA"/>
</dbReference>
<keyword evidence="6 9" id="KW-0547">Nucleotide-binding</keyword>
<dbReference type="CDD" id="cd06613">
    <property type="entry name" value="STKc_MAP4K3_like"/>
    <property type="match status" value="1"/>
</dbReference>
<dbReference type="InterPro" id="IPR011009">
    <property type="entry name" value="Kinase-like_dom_sf"/>
</dbReference>
<evidence type="ECO:0000256" key="3">
    <source>
        <dbReference type="ARBA" id="ARBA00022527"/>
    </source>
</evidence>
<dbReference type="PIRSF" id="PIRSF038172">
    <property type="entry name" value="MAPKKKK"/>
    <property type="match status" value="1"/>
</dbReference>
<evidence type="ECO:0000256" key="9">
    <source>
        <dbReference type="PIRNR" id="PIRNR038172"/>
    </source>
</evidence>
<feature type="binding site" evidence="11">
    <location>
        <begin position="30"/>
        <end position="38"/>
    </location>
    <ligand>
        <name>ATP</name>
        <dbReference type="ChEBI" id="CHEBI:30616"/>
    </ligand>
</feature>
<dbReference type="GO" id="GO:0005524">
    <property type="term" value="F:ATP binding"/>
    <property type="evidence" value="ECO:0007669"/>
    <property type="project" value="UniProtKB-UniRule"/>
</dbReference>
<evidence type="ECO:0000256" key="5">
    <source>
        <dbReference type="ARBA" id="ARBA00022679"/>
    </source>
</evidence>
<comment type="caution">
    <text evidence="16">The sequence shown here is derived from an EMBL/GenBank/DDBJ whole genome shotgun (WGS) entry which is preliminary data.</text>
</comment>
<evidence type="ECO:0000313" key="16">
    <source>
        <dbReference type="EMBL" id="CAF0899465.1"/>
    </source>
</evidence>
<dbReference type="SMART" id="SM00220">
    <property type="entry name" value="S_TKc"/>
    <property type="match status" value="1"/>
</dbReference>
<dbReference type="InterPro" id="IPR050629">
    <property type="entry name" value="STE20/SPS1-PAK"/>
</dbReference>
<reference evidence="16" key="1">
    <citation type="submission" date="2021-02" db="EMBL/GenBank/DDBJ databases">
        <authorList>
            <person name="Nowell W R."/>
        </authorList>
    </citation>
    <scope>NUCLEOTIDE SEQUENCE</scope>
    <source>
        <strain evidence="16">Ploen Becks lab</strain>
    </source>
</reference>
<dbReference type="GO" id="GO:0008349">
    <property type="term" value="F:MAP kinase kinase kinase kinase activity"/>
    <property type="evidence" value="ECO:0007669"/>
    <property type="project" value="InterPro"/>
</dbReference>
<dbReference type="Proteomes" id="UP000663879">
    <property type="component" value="Unassembled WGS sequence"/>
</dbReference>
<feature type="binding site" evidence="11 12">
    <location>
        <position position="53"/>
    </location>
    <ligand>
        <name>ATP</name>
        <dbReference type="ChEBI" id="CHEBI:30616"/>
    </ligand>
</feature>
<evidence type="ECO:0000256" key="1">
    <source>
        <dbReference type="ARBA" id="ARBA00001946"/>
    </source>
</evidence>
<evidence type="ECO:0000256" key="7">
    <source>
        <dbReference type="ARBA" id="ARBA00022777"/>
    </source>
</evidence>
<evidence type="ECO:0000256" key="8">
    <source>
        <dbReference type="ARBA" id="ARBA00022840"/>
    </source>
</evidence>
<evidence type="ECO:0000256" key="2">
    <source>
        <dbReference type="ARBA" id="ARBA00008874"/>
    </source>
</evidence>
<dbReference type="PANTHER" id="PTHR48012:SF18">
    <property type="entry name" value="HAPPYHOUR, ISOFORM A"/>
    <property type="match status" value="1"/>
</dbReference>
<dbReference type="Pfam" id="PF00069">
    <property type="entry name" value="Pkinase"/>
    <property type="match status" value="1"/>
</dbReference>
<feature type="domain" description="CNH" evidence="15">
    <location>
        <begin position="471"/>
        <end position="782"/>
    </location>
</feature>
<evidence type="ECO:0000259" key="14">
    <source>
        <dbReference type="PROSITE" id="PS50011"/>
    </source>
</evidence>
<evidence type="ECO:0000256" key="11">
    <source>
        <dbReference type="PIRSR" id="PIRSR038172-2"/>
    </source>
</evidence>
<dbReference type="EC" id="2.7.11.1" evidence="9"/>
<feature type="region of interest" description="Disordered" evidence="13">
    <location>
        <begin position="388"/>
        <end position="447"/>
    </location>
</feature>
<feature type="region of interest" description="Disordered" evidence="13">
    <location>
        <begin position="303"/>
        <end position="357"/>
    </location>
</feature>
<feature type="active site" description="Proton acceptor" evidence="10">
    <location>
        <position position="144"/>
    </location>
</feature>
<dbReference type="InterPro" id="IPR017441">
    <property type="entry name" value="Protein_kinase_ATP_BS"/>
</dbReference>
<dbReference type="OrthoDB" id="8693905at2759"/>
<name>A0A813ZH76_9BILA</name>
<evidence type="ECO:0000313" key="17">
    <source>
        <dbReference type="Proteomes" id="UP000663879"/>
    </source>
</evidence>
<gene>
    <name evidence="16" type="ORF">OXX778_LOCUS11325</name>
</gene>
<feature type="compositionally biased region" description="Low complexity" evidence="13">
    <location>
        <begin position="389"/>
        <end position="403"/>
    </location>
</feature>
<sequence length="811" mass="92115">MSNTNHSRVVDSNVIQRKNPQDDYELIQRVGSGTYGEVYKARNIHTGELAAIKVVKLEPGDDFTIVQQEIFMLRDCKHPNIIAYFGSYLRRDKLWIAMEFCGGGSLQDIYNVTGALSENQIAYVCRETLKGLNYLHNMGKMHRDIKGANILLTDEGDVKLADFGVSAQITATLAKRKSFIGTPYWMAPEVAAVERKGGYNQQCDIWAVGITAIELAELQPPNFNLHPMRALFIMSKSGFKPPTLKDKDKWTSNFHSFIKVALTKNPKKRPSADKLLEHSFLLGDFTNRLGKEILDVYRNGPNLVNRTEEDEDEPDLLLNAPRRISNKKQNEISTSNVSSNDKNKNQNGQIHMKNSDTKISEIEYSSRESQYDPYGTLTPEQLSQTNSHTLKSNSTLNNDNDSNCSPNGSGPPMVPPRRKHSGKMLKQSNDSNGSLTSQTSTMIPSNQFNGLPQVPKVKMGAGLVKIFDQCPLVIHCASTWIHPDTKDQLILFASDLGIYCLNLKTYLNGDSTLELIYAKRTIWLFVIKDVLMSVSSKYNGLYRHDLITLTQQKQTNHRSFLPERFEKFVNKKSCYQDVKNCVKVCTAKNPYNGYKYLCVACIDEFCLMQWYDPLNNFMLLKRISYPVPSPLNVFELLTEQNKIYPPVIIGIAVCVHNQNAYKFRIVEMKDQKDSIKNDTFDVNNQLNIINVTQIDKDSLLICHDNFVKIIGLDGIVKKDIKQRDSILEFNFKIESLVCLPDQESVIAFHKHGLEERSYKENDVIQELNNNDVLKEYRLVSNDKIVVLECKNEGSNLSNLYILAGHIDNTLQ</sequence>
<dbReference type="PANTHER" id="PTHR48012">
    <property type="entry name" value="STERILE20-LIKE KINASE, ISOFORM B-RELATED"/>
    <property type="match status" value="1"/>
</dbReference>
<dbReference type="SMART" id="SM00036">
    <property type="entry name" value="CNH"/>
    <property type="match status" value="1"/>
</dbReference>
<dbReference type="GO" id="GO:0005737">
    <property type="term" value="C:cytoplasm"/>
    <property type="evidence" value="ECO:0007669"/>
    <property type="project" value="TreeGrafter"/>
</dbReference>
<keyword evidence="17" id="KW-1185">Reference proteome</keyword>
<feature type="compositionally biased region" description="Polar residues" evidence="13">
    <location>
        <begin position="331"/>
        <end position="349"/>
    </location>
</feature>
<evidence type="ECO:0000256" key="13">
    <source>
        <dbReference type="SAM" id="MobiDB-lite"/>
    </source>
</evidence>
<dbReference type="SUPFAM" id="SSF56112">
    <property type="entry name" value="Protein kinase-like (PK-like)"/>
    <property type="match status" value="1"/>
</dbReference>
<dbReference type="InterPro" id="IPR021160">
    <property type="entry name" value="MAPKKKK"/>
</dbReference>
<comment type="catalytic activity">
    <reaction evidence="9">
        <text>L-threonyl-[protein] + ATP = O-phospho-L-threonyl-[protein] + ADP + H(+)</text>
        <dbReference type="Rhea" id="RHEA:46608"/>
        <dbReference type="Rhea" id="RHEA-COMP:11060"/>
        <dbReference type="Rhea" id="RHEA-COMP:11605"/>
        <dbReference type="ChEBI" id="CHEBI:15378"/>
        <dbReference type="ChEBI" id="CHEBI:30013"/>
        <dbReference type="ChEBI" id="CHEBI:30616"/>
        <dbReference type="ChEBI" id="CHEBI:61977"/>
        <dbReference type="ChEBI" id="CHEBI:456216"/>
        <dbReference type="EC" id="2.7.11.1"/>
    </reaction>
</comment>
<comment type="catalytic activity">
    <reaction evidence="9">
        <text>L-seryl-[protein] + ATP = O-phospho-L-seryl-[protein] + ADP + H(+)</text>
        <dbReference type="Rhea" id="RHEA:17989"/>
        <dbReference type="Rhea" id="RHEA-COMP:9863"/>
        <dbReference type="Rhea" id="RHEA-COMP:11604"/>
        <dbReference type="ChEBI" id="CHEBI:15378"/>
        <dbReference type="ChEBI" id="CHEBI:29999"/>
        <dbReference type="ChEBI" id="CHEBI:30616"/>
        <dbReference type="ChEBI" id="CHEBI:83421"/>
        <dbReference type="ChEBI" id="CHEBI:456216"/>
        <dbReference type="EC" id="2.7.11.1"/>
    </reaction>
</comment>
<keyword evidence="3 9" id="KW-0723">Serine/threonine-protein kinase</keyword>
<dbReference type="Pfam" id="PF00780">
    <property type="entry name" value="CNH"/>
    <property type="match status" value="1"/>
</dbReference>